<keyword evidence="2" id="KW-1185">Reference proteome</keyword>
<accession>A0ABW6KFH2</accession>
<reference evidence="1 2" key="1">
    <citation type="submission" date="2024-08" db="EMBL/GenBank/DDBJ databases">
        <title>Two novel Cytobacillus novel species.</title>
        <authorList>
            <person name="Liu G."/>
        </authorList>
    </citation>
    <scope>NUCLEOTIDE SEQUENCE [LARGE SCALE GENOMIC DNA]</scope>
    <source>
        <strain evidence="1 2">FJAT-54145</strain>
    </source>
</reference>
<proteinExistence type="predicted"/>
<dbReference type="RefSeq" id="WP_389363003.1">
    <property type="nucleotide sequence ID" value="NZ_JBIACK010000012.1"/>
</dbReference>
<name>A0ABW6KFH2_9BACI</name>
<sequence length="282" mass="32410">MSKNAIVYVKGFANEVVEPNLKPIKEYCLKKGLEIVEILFDETAYNEKDMDCIKTLYGYMSSGEVSTIIFTSCYSFPSIRHHIMKFGIFPEFETLNFYYGALESRRADYYVKGEEMIFNQSTIDSELSVDFGNLVELLSKDQDGLHFINREKNARLIEESKSREQKAFRELIKDKRILGIVFNEGNMSKMTSHLGQESFMDNTGDTDVIAYSDYYDLEKVLSSNNYYKVIFDGLGNSDLDDFRDLVLLCDEYVGEVQFSYGDLSSKDKYELIAILDELTGNA</sequence>
<organism evidence="1 2">
    <name type="scientific">Cytobacillus spartinae</name>
    <dbReference type="NCBI Taxonomy" id="3299023"/>
    <lineage>
        <taxon>Bacteria</taxon>
        <taxon>Bacillati</taxon>
        <taxon>Bacillota</taxon>
        <taxon>Bacilli</taxon>
        <taxon>Bacillales</taxon>
        <taxon>Bacillaceae</taxon>
        <taxon>Cytobacillus</taxon>
    </lineage>
</organism>
<dbReference type="EMBL" id="JBIACK010000012">
    <property type="protein sequence ID" value="MFE8702916.1"/>
    <property type="molecule type" value="Genomic_DNA"/>
</dbReference>
<protein>
    <submittedName>
        <fullName evidence="1">Uncharacterized protein</fullName>
    </submittedName>
</protein>
<comment type="caution">
    <text evidence="1">The sequence shown here is derived from an EMBL/GenBank/DDBJ whole genome shotgun (WGS) entry which is preliminary data.</text>
</comment>
<evidence type="ECO:0000313" key="1">
    <source>
        <dbReference type="EMBL" id="MFE8702916.1"/>
    </source>
</evidence>
<gene>
    <name evidence="1" type="ORF">ACFYKX_20115</name>
</gene>
<evidence type="ECO:0000313" key="2">
    <source>
        <dbReference type="Proteomes" id="UP001601059"/>
    </source>
</evidence>
<dbReference type="Proteomes" id="UP001601059">
    <property type="component" value="Unassembled WGS sequence"/>
</dbReference>